<name>S8C2Q8_DACHA</name>
<protein>
    <recommendedName>
        <fullName evidence="3">F-box domain-containing protein</fullName>
    </recommendedName>
</protein>
<accession>S8C2Q8</accession>
<proteinExistence type="predicted"/>
<sequence length="252" mass="29239">MAVLPPELQFHILEFTSWDQEPIIRQVCSSWRYFIDQSQTQLLKRYTDIRSGSSSASFSYAGIHNAVNHKSYFVQDEKSKRFRHWRTNLTTHGLQYPIVYDDINDIDWRENRTFETNKLKLFLNDHIFKIYDPPAAKPQGAVDLPQPGLKNTFDPVSIVIYGVGPRHVVRFTRPSPLHWKSTVGEFFEVILAILNEEDLRDDLRQAEDATYTYVKLSTNATMAYYNGEGLGIKISLIFGVRVDESESRISER</sequence>
<dbReference type="EMBL" id="AQGS01000132">
    <property type="protein sequence ID" value="EPS41922.1"/>
    <property type="molecule type" value="Genomic_DNA"/>
</dbReference>
<dbReference type="AlphaFoldDB" id="S8C2Q8"/>
<dbReference type="Proteomes" id="UP000015100">
    <property type="component" value="Unassembled WGS sequence"/>
</dbReference>
<evidence type="ECO:0008006" key="3">
    <source>
        <dbReference type="Google" id="ProtNLM"/>
    </source>
</evidence>
<reference evidence="2" key="2">
    <citation type="submission" date="2013-04" db="EMBL/GenBank/DDBJ databases">
        <title>Genomic mechanisms accounting for the adaptation to parasitism in nematode-trapping fungi.</title>
        <authorList>
            <person name="Ahren D.G."/>
        </authorList>
    </citation>
    <scope>NUCLEOTIDE SEQUENCE [LARGE SCALE GENOMIC DNA]</scope>
    <source>
        <strain evidence="2">CBS 200.50</strain>
    </source>
</reference>
<reference evidence="1 2" key="1">
    <citation type="journal article" date="2013" name="PLoS Genet.">
        <title>Genomic mechanisms accounting for the adaptation to parasitism in nematode-trapping fungi.</title>
        <authorList>
            <person name="Meerupati T."/>
            <person name="Andersson K.M."/>
            <person name="Friman E."/>
            <person name="Kumar D."/>
            <person name="Tunlid A."/>
            <person name="Ahren D."/>
        </authorList>
    </citation>
    <scope>NUCLEOTIDE SEQUENCE [LARGE SCALE GENOMIC DNA]</scope>
    <source>
        <strain evidence="1 2">CBS 200.50</strain>
    </source>
</reference>
<keyword evidence="2" id="KW-1185">Reference proteome</keyword>
<dbReference type="HOGENOM" id="CLU_1102738_0_0_1"/>
<evidence type="ECO:0000313" key="1">
    <source>
        <dbReference type="EMBL" id="EPS41922.1"/>
    </source>
</evidence>
<gene>
    <name evidence="1" type="ORF">H072_4145</name>
</gene>
<comment type="caution">
    <text evidence="1">The sequence shown here is derived from an EMBL/GenBank/DDBJ whole genome shotgun (WGS) entry which is preliminary data.</text>
</comment>
<organism evidence="1 2">
    <name type="scientific">Dactylellina haptotyla (strain CBS 200.50)</name>
    <name type="common">Nematode-trapping fungus</name>
    <name type="synonym">Monacrosporium haptotylum</name>
    <dbReference type="NCBI Taxonomy" id="1284197"/>
    <lineage>
        <taxon>Eukaryota</taxon>
        <taxon>Fungi</taxon>
        <taxon>Dikarya</taxon>
        <taxon>Ascomycota</taxon>
        <taxon>Pezizomycotina</taxon>
        <taxon>Orbiliomycetes</taxon>
        <taxon>Orbiliales</taxon>
        <taxon>Orbiliaceae</taxon>
        <taxon>Dactylellina</taxon>
    </lineage>
</organism>
<dbReference type="InterPro" id="IPR036047">
    <property type="entry name" value="F-box-like_dom_sf"/>
</dbReference>
<dbReference type="SUPFAM" id="SSF81383">
    <property type="entry name" value="F-box domain"/>
    <property type="match status" value="1"/>
</dbReference>
<evidence type="ECO:0000313" key="2">
    <source>
        <dbReference type="Proteomes" id="UP000015100"/>
    </source>
</evidence>